<organism evidence="1 2">
    <name type="scientific">Rhodococcoides corynebacterioides</name>
    <dbReference type="NCBI Taxonomy" id="53972"/>
    <lineage>
        <taxon>Bacteria</taxon>
        <taxon>Bacillati</taxon>
        <taxon>Actinomycetota</taxon>
        <taxon>Actinomycetes</taxon>
        <taxon>Mycobacteriales</taxon>
        <taxon>Nocardiaceae</taxon>
        <taxon>Rhodococcoides</taxon>
    </lineage>
</organism>
<reference evidence="1 2" key="1">
    <citation type="submission" date="2021-01" db="EMBL/GenBank/DDBJ databases">
        <title>Genomics of switchgrass bacterial isolates.</title>
        <authorList>
            <person name="Shade A."/>
        </authorList>
    </citation>
    <scope>NUCLEOTIDE SEQUENCE [LARGE SCALE GENOMIC DNA]</scope>
    <source>
        <strain evidence="1 2">PvP111</strain>
    </source>
</reference>
<evidence type="ECO:0000313" key="2">
    <source>
        <dbReference type="Proteomes" id="UP000703038"/>
    </source>
</evidence>
<dbReference type="Proteomes" id="UP000703038">
    <property type="component" value="Unassembled WGS sequence"/>
</dbReference>
<comment type="caution">
    <text evidence="1">The sequence shown here is derived from an EMBL/GenBank/DDBJ whole genome shotgun (WGS) entry which is preliminary data.</text>
</comment>
<dbReference type="EMBL" id="JAFBBK010000001">
    <property type="protein sequence ID" value="MBM7416443.1"/>
    <property type="molecule type" value="Genomic_DNA"/>
</dbReference>
<accession>A0ABS2KX00</accession>
<sequence>MPETESSALHRAVTELERSVDDATARAVIERWRSPVRLAVAGRPGAGKSRVVTALGLPEAAEVHGVDAPDLPRPVLDHDVLALVVARTVSAADLEVVSARSSDDTLVVLGRTDLPIDADAVAAVLPPGMPVIGVDDVDTLTRAWATAVSRAAKHRDIAVLAAVEEAAARNAHGRSAIETFLRAPEAAHVRRGARG</sequence>
<gene>
    <name evidence="1" type="ORF">JOE42_003176</name>
</gene>
<evidence type="ECO:0000313" key="1">
    <source>
        <dbReference type="EMBL" id="MBM7416443.1"/>
    </source>
</evidence>
<name>A0ABS2KX00_9NOCA</name>
<protein>
    <submittedName>
        <fullName evidence="1">tRNA U34 5-carboxymethylaminomethyl modifying GTPase MnmE/TrmE</fullName>
    </submittedName>
</protein>
<dbReference type="RefSeq" id="WP_204869247.1">
    <property type="nucleotide sequence ID" value="NZ_JAFBBK010000001.1"/>
</dbReference>
<proteinExistence type="predicted"/>
<keyword evidence="2" id="KW-1185">Reference proteome</keyword>